<reference evidence="3" key="2">
    <citation type="submission" date="2012-01" db="EMBL/GenBank/DDBJ databases">
        <title>Noncontiguous Finished sequence of chromosome of Saccharomonospora glauca K62.</title>
        <authorList>
            <consortium name="US DOE Joint Genome Institute"/>
            <person name="Lucas S."/>
            <person name="Han J."/>
            <person name="Lapidus A."/>
            <person name="Cheng J.-F."/>
            <person name="Goodwin L."/>
            <person name="Pitluck S."/>
            <person name="Peters L."/>
            <person name="Mikhailova N."/>
            <person name="Held B."/>
            <person name="Detter J.C."/>
            <person name="Han C."/>
            <person name="Tapia R."/>
            <person name="Land M."/>
            <person name="Hauser L."/>
            <person name="Kyrpides N."/>
            <person name="Ivanova N."/>
            <person name="Pagani I."/>
            <person name="Brambilla E.-M."/>
            <person name="Klenk H.-P."/>
            <person name="Woyke T."/>
        </authorList>
    </citation>
    <scope>NUCLEOTIDE SEQUENCE [LARGE SCALE GENOMIC DNA]</scope>
    <source>
        <strain evidence="3">K62</strain>
    </source>
</reference>
<reference evidence="2 3" key="1">
    <citation type="submission" date="2011-09" db="EMBL/GenBank/DDBJ databases">
        <authorList>
            <consortium name="US DOE Joint Genome Institute (JGI-PGF)"/>
            <person name="Lucas S."/>
            <person name="Han J."/>
            <person name="Lapidus A."/>
            <person name="Cheng J.-F."/>
            <person name="Goodwin L."/>
            <person name="Pitluck S."/>
            <person name="Peters L."/>
            <person name="Land M.L."/>
            <person name="Hauser L."/>
            <person name="Brambilla E."/>
            <person name="Klenk H.-P."/>
            <person name="Woyke T.J."/>
        </authorList>
    </citation>
    <scope>NUCLEOTIDE SEQUENCE [LARGE SCALE GENOMIC DNA]</scope>
    <source>
        <strain evidence="2 3">K62</strain>
    </source>
</reference>
<keyword evidence="3" id="KW-1185">Reference proteome</keyword>
<accession>I1CZY1</accession>
<dbReference type="HOGENOM" id="CLU_2755433_0_0_11"/>
<dbReference type="AlphaFoldDB" id="I1CZY1"/>
<feature type="compositionally biased region" description="Basic and acidic residues" evidence="1">
    <location>
        <begin position="1"/>
        <end position="14"/>
    </location>
</feature>
<dbReference type="EMBL" id="CM001484">
    <property type="protein sequence ID" value="EIE98255.1"/>
    <property type="molecule type" value="Genomic_DNA"/>
</dbReference>
<sequence length="70" mass="7463">MTVAHDPDLLDRVSRTRRSPGISTTRARVRRVHGTSPGSGALREIDGTLRSLGEALAARADETRPGSRAA</sequence>
<dbReference type="RefSeq" id="WP_005462813.1">
    <property type="nucleotide sequence ID" value="NZ_CM001484.1"/>
</dbReference>
<name>I1CZY1_9PSEU</name>
<evidence type="ECO:0000313" key="3">
    <source>
        <dbReference type="Proteomes" id="UP000005087"/>
    </source>
</evidence>
<protein>
    <submittedName>
        <fullName evidence="2">Uncharacterized protein</fullName>
    </submittedName>
</protein>
<evidence type="ECO:0000256" key="1">
    <source>
        <dbReference type="SAM" id="MobiDB-lite"/>
    </source>
</evidence>
<evidence type="ECO:0000313" key="2">
    <source>
        <dbReference type="EMBL" id="EIE98255.1"/>
    </source>
</evidence>
<dbReference type="Proteomes" id="UP000005087">
    <property type="component" value="Chromosome"/>
</dbReference>
<proteinExistence type="predicted"/>
<gene>
    <name evidence="2" type="ORF">SacglDRAFT_01332</name>
</gene>
<organism evidence="2 3">
    <name type="scientific">Saccharomonospora glauca K62</name>
    <dbReference type="NCBI Taxonomy" id="928724"/>
    <lineage>
        <taxon>Bacteria</taxon>
        <taxon>Bacillati</taxon>
        <taxon>Actinomycetota</taxon>
        <taxon>Actinomycetes</taxon>
        <taxon>Pseudonocardiales</taxon>
        <taxon>Pseudonocardiaceae</taxon>
        <taxon>Saccharomonospora</taxon>
    </lineage>
</organism>
<feature type="region of interest" description="Disordered" evidence="1">
    <location>
        <begin position="1"/>
        <end position="43"/>
    </location>
</feature>